<keyword evidence="1 4" id="KW-0479">Metal-binding</keyword>
<dbReference type="InterPro" id="IPR001781">
    <property type="entry name" value="Znf_LIM"/>
</dbReference>
<feature type="compositionally biased region" description="Polar residues" evidence="5">
    <location>
        <begin position="320"/>
        <end position="336"/>
    </location>
</feature>
<dbReference type="STRING" id="50429.A0A2B4RE00"/>
<dbReference type="FunFam" id="2.10.110.10:FF:000055">
    <property type="entry name" value="Actin binding LIM protein 1"/>
    <property type="match status" value="1"/>
</dbReference>
<dbReference type="FunFam" id="2.10.110.10:FF:000003">
    <property type="entry name" value="actin-binding LIM protein 1 isoform X1"/>
    <property type="match status" value="1"/>
</dbReference>
<dbReference type="SMART" id="SM00132">
    <property type="entry name" value="LIM"/>
    <property type="match status" value="4"/>
</dbReference>
<feature type="region of interest" description="Disordered" evidence="5">
    <location>
        <begin position="258"/>
        <end position="290"/>
    </location>
</feature>
<dbReference type="SUPFAM" id="SSF57716">
    <property type="entry name" value="Glucocorticoid receptor-like (DNA-binding domain)"/>
    <property type="match status" value="5"/>
</dbReference>
<dbReference type="Gene3D" id="2.10.110.10">
    <property type="entry name" value="Cysteine Rich Protein"/>
    <property type="match status" value="4"/>
</dbReference>
<feature type="domain" description="HP" evidence="7">
    <location>
        <begin position="373"/>
        <end position="438"/>
    </location>
</feature>
<evidence type="ECO:0000259" key="6">
    <source>
        <dbReference type="PROSITE" id="PS50023"/>
    </source>
</evidence>
<comment type="caution">
    <text evidence="8">The sequence shown here is derived from an EMBL/GenBank/DDBJ whole genome shotgun (WGS) entry which is preliminary data.</text>
</comment>
<keyword evidence="3 4" id="KW-0440">LIM domain</keyword>
<dbReference type="InterPro" id="IPR003128">
    <property type="entry name" value="Villin_headpiece"/>
</dbReference>
<dbReference type="InterPro" id="IPR036886">
    <property type="entry name" value="Villin_headpiece_dom_sf"/>
</dbReference>
<dbReference type="Proteomes" id="UP000225706">
    <property type="component" value="Unassembled WGS sequence"/>
</dbReference>
<dbReference type="AlphaFoldDB" id="A0A2B4RE00"/>
<dbReference type="PANTHER" id="PTHR24213:SF9">
    <property type="entry name" value="UNCOORDINATED 115A, ISOFORM B-RELATED"/>
    <property type="match status" value="1"/>
</dbReference>
<keyword evidence="2 4" id="KW-0862">Zinc</keyword>
<keyword evidence="9" id="KW-1185">Reference proteome</keyword>
<feature type="domain" description="LIM zinc-binding" evidence="6">
    <location>
        <begin position="7"/>
        <end position="66"/>
    </location>
</feature>
<dbReference type="CDD" id="cd09329">
    <property type="entry name" value="LIM3_abLIM"/>
    <property type="match status" value="1"/>
</dbReference>
<dbReference type="PROSITE" id="PS51089">
    <property type="entry name" value="HP"/>
    <property type="match status" value="1"/>
</dbReference>
<dbReference type="GO" id="GO:0046872">
    <property type="term" value="F:metal ion binding"/>
    <property type="evidence" value="ECO:0007669"/>
    <property type="project" value="UniProtKB-KW"/>
</dbReference>
<dbReference type="GO" id="GO:0007010">
    <property type="term" value="P:cytoskeleton organization"/>
    <property type="evidence" value="ECO:0007669"/>
    <property type="project" value="InterPro"/>
</dbReference>
<feature type="region of interest" description="Disordered" evidence="5">
    <location>
        <begin position="307"/>
        <end position="336"/>
    </location>
</feature>
<feature type="domain" description="LIM zinc-binding" evidence="6">
    <location>
        <begin position="135"/>
        <end position="194"/>
    </location>
</feature>
<dbReference type="GO" id="GO:0030032">
    <property type="term" value="P:lamellipodium assembly"/>
    <property type="evidence" value="ECO:0007669"/>
    <property type="project" value="TreeGrafter"/>
</dbReference>
<evidence type="ECO:0000259" key="7">
    <source>
        <dbReference type="PROSITE" id="PS51089"/>
    </source>
</evidence>
<dbReference type="SMART" id="SM00153">
    <property type="entry name" value="VHP"/>
    <property type="match status" value="1"/>
</dbReference>
<proteinExistence type="predicted"/>
<organism evidence="8 9">
    <name type="scientific">Stylophora pistillata</name>
    <name type="common">Smooth cauliflower coral</name>
    <dbReference type="NCBI Taxonomy" id="50429"/>
    <lineage>
        <taxon>Eukaryota</taxon>
        <taxon>Metazoa</taxon>
        <taxon>Cnidaria</taxon>
        <taxon>Anthozoa</taxon>
        <taxon>Hexacorallia</taxon>
        <taxon>Scleractinia</taxon>
        <taxon>Astrocoeniina</taxon>
        <taxon>Pocilloporidae</taxon>
        <taxon>Stylophora</taxon>
    </lineage>
</organism>
<dbReference type="PROSITE" id="PS50023">
    <property type="entry name" value="LIM_DOMAIN_2"/>
    <property type="match status" value="2"/>
</dbReference>
<evidence type="ECO:0000256" key="1">
    <source>
        <dbReference type="ARBA" id="ARBA00022723"/>
    </source>
</evidence>
<dbReference type="PROSITE" id="PS00478">
    <property type="entry name" value="LIM_DOMAIN_1"/>
    <property type="match status" value="3"/>
</dbReference>
<dbReference type="Pfam" id="PF02209">
    <property type="entry name" value="VHP"/>
    <property type="match status" value="1"/>
</dbReference>
<dbReference type="InterPro" id="IPR051618">
    <property type="entry name" value="Actin-binding_LIM"/>
</dbReference>
<evidence type="ECO:0000256" key="2">
    <source>
        <dbReference type="ARBA" id="ARBA00022833"/>
    </source>
</evidence>
<dbReference type="SUPFAM" id="SSF47050">
    <property type="entry name" value="VHP, Villin headpiece domain"/>
    <property type="match status" value="1"/>
</dbReference>
<gene>
    <name evidence="8" type="primary">ABLIM1</name>
    <name evidence="8" type="ORF">AWC38_SpisGene21369</name>
</gene>
<dbReference type="EMBL" id="LSMT01000776">
    <property type="protein sequence ID" value="PFX14472.1"/>
    <property type="molecule type" value="Genomic_DNA"/>
</dbReference>
<dbReference type="Pfam" id="PF00412">
    <property type="entry name" value="LIM"/>
    <property type="match status" value="4"/>
</dbReference>
<evidence type="ECO:0000256" key="5">
    <source>
        <dbReference type="SAM" id="MobiDB-lite"/>
    </source>
</evidence>
<protein>
    <submittedName>
        <fullName evidence="8">Actin-binding LIM protein 1</fullName>
    </submittedName>
</protein>
<evidence type="ECO:0000313" key="9">
    <source>
        <dbReference type="Proteomes" id="UP000225706"/>
    </source>
</evidence>
<evidence type="ECO:0000256" key="3">
    <source>
        <dbReference type="ARBA" id="ARBA00023038"/>
    </source>
</evidence>
<dbReference type="GO" id="GO:0015629">
    <property type="term" value="C:actin cytoskeleton"/>
    <property type="evidence" value="ECO:0007669"/>
    <property type="project" value="TreeGrafter"/>
</dbReference>
<dbReference type="Gene3D" id="1.10.950.10">
    <property type="entry name" value="Villin headpiece domain"/>
    <property type="match status" value="1"/>
</dbReference>
<dbReference type="PANTHER" id="PTHR24213">
    <property type="entry name" value="ACTIN-BINDING LIM PROTEIN"/>
    <property type="match status" value="1"/>
</dbReference>
<reference evidence="9" key="1">
    <citation type="journal article" date="2017" name="bioRxiv">
        <title>Comparative analysis of the genomes of Stylophora pistillata and Acropora digitifera provides evidence for extensive differences between species of corals.</title>
        <authorList>
            <person name="Voolstra C.R."/>
            <person name="Li Y."/>
            <person name="Liew Y.J."/>
            <person name="Baumgarten S."/>
            <person name="Zoccola D."/>
            <person name="Flot J.-F."/>
            <person name="Tambutte S."/>
            <person name="Allemand D."/>
            <person name="Aranda M."/>
        </authorList>
    </citation>
    <scope>NUCLEOTIDE SEQUENCE [LARGE SCALE GENOMIC DNA]</scope>
</reference>
<evidence type="ECO:0000313" key="8">
    <source>
        <dbReference type="EMBL" id="PFX14472.1"/>
    </source>
</evidence>
<accession>A0A2B4RE00</accession>
<sequence length="438" mass="49747">MDRESSLRCLRCKKVCTGESLRVNDQLFHADCLVCLVCGKDLANIGFFVQSNQYYCPEDFQERFGTKCFICHLFVEGEGINVGNNAYHVRCFVCTGCRNPFPPGEKVVAKGNHYLCQQCSTAKEINDDSRGHKLDRCAGCEEDIRSGQSLLALEKQWHLWCFTCTKCGCLLAGEYMGRDGKPYCEKDYQAEFGVTCAGCGGYIIGKVLQAGEKHYHPQCSRCARCHGVFGEGQEMFLQGSEIWHPDCSYAAAQNGELETDSGGLRNGYQYPEEEAPRPPPPTRTSASRVSDWKVKYTPLKEEQTYKPAATWRVEQEEQSRYQSSHTSNKDTGAYNSGSYREITARQEASLNESPRGIGSQDSLDMEEFERSVDKKPQIYAYKDLKTTNYKLPRGADKTKLESYLSDEEFREVFSMSREEFYKLAAWKQVSRKKEVLLF</sequence>
<evidence type="ECO:0000256" key="4">
    <source>
        <dbReference type="PROSITE-ProRule" id="PRU00125"/>
    </source>
</evidence>
<dbReference type="OrthoDB" id="1746725at2759"/>
<name>A0A2B4RE00_STYPI</name>
<dbReference type="GO" id="GO:0051015">
    <property type="term" value="F:actin filament binding"/>
    <property type="evidence" value="ECO:0007669"/>
    <property type="project" value="TreeGrafter"/>
</dbReference>